<dbReference type="EMBL" id="LWDF02000958">
    <property type="protein sequence ID" value="KAE8241175.1"/>
    <property type="molecule type" value="Genomic_DNA"/>
</dbReference>
<dbReference type="Proteomes" id="UP000077521">
    <property type="component" value="Unassembled WGS sequence"/>
</dbReference>
<comment type="caution">
    <text evidence="1">The sequence shown here is derived from an EMBL/GenBank/DDBJ whole genome shotgun (WGS) entry which is preliminary data.</text>
</comment>
<protein>
    <submittedName>
        <fullName evidence="1">Uncharacterized protein</fullName>
    </submittedName>
</protein>
<evidence type="ECO:0000313" key="2">
    <source>
        <dbReference type="Proteomes" id="UP000077521"/>
    </source>
</evidence>
<dbReference type="AlphaFoldDB" id="A0A8T8SKM7"/>
<evidence type="ECO:0000313" key="1">
    <source>
        <dbReference type="EMBL" id="KAE8241175.1"/>
    </source>
</evidence>
<keyword evidence="2" id="KW-1185">Reference proteome</keyword>
<reference evidence="1" key="2">
    <citation type="journal article" date="2019" name="IMA Fungus">
        <title>Genome sequencing and comparison of five Tilletia species to identify candidate genes for the detection of regulated species infecting wheat.</title>
        <authorList>
            <person name="Nguyen H.D.T."/>
            <person name="Sultana T."/>
            <person name="Kesanakurti P."/>
            <person name="Hambleton S."/>
        </authorList>
    </citation>
    <scope>NUCLEOTIDE SEQUENCE</scope>
    <source>
        <strain evidence="1">DAOMC 236416</strain>
    </source>
</reference>
<reference evidence="1" key="1">
    <citation type="submission" date="2016-04" db="EMBL/GenBank/DDBJ databases">
        <authorList>
            <person name="Nguyen H.D."/>
            <person name="Samba Siva P."/>
            <person name="Cullis J."/>
            <person name="Levesque C.A."/>
            <person name="Hambleton S."/>
        </authorList>
    </citation>
    <scope>NUCLEOTIDE SEQUENCE</scope>
    <source>
        <strain evidence="1">DAOMC 236416</strain>
    </source>
</reference>
<proteinExistence type="predicted"/>
<name>A0A8T8SKM7_9BASI</name>
<sequence length="105" mass="11464">MSTVASHGRSHGWSVARGTRCGNGRWSFPSATFVASRIKHQSSRLDNPEHRDKIKNTAIDPASLPDLGAGYSNVDHFSLDDVCQRVTRHVVGDINLGSPFPKLLP</sequence>
<gene>
    <name evidence="1" type="ORF">A4X13_0g7532</name>
</gene>
<organism evidence="1 2">
    <name type="scientific">Tilletia indica</name>
    <dbReference type="NCBI Taxonomy" id="43049"/>
    <lineage>
        <taxon>Eukaryota</taxon>
        <taxon>Fungi</taxon>
        <taxon>Dikarya</taxon>
        <taxon>Basidiomycota</taxon>
        <taxon>Ustilaginomycotina</taxon>
        <taxon>Exobasidiomycetes</taxon>
        <taxon>Tilletiales</taxon>
        <taxon>Tilletiaceae</taxon>
        <taxon>Tilletia</taxon>
    </lineage>
</organism>
<accession>A0A8T8SKM7</accession>